<accession>A0A7I8V730</accession>
<proteinExistence type="predicted"/>
<feature type="coiled-coil region" evidence="1">
    <location>
        <begin position="5"/>
        <end position="71"/>
    </location>
</feature>
<sequence>MDSRVDDLQTEVHRLIAENQRLHRELRESMQNQLDIHPVHEKDTLSEDQILLNLQTQLQLLQKEKESAIEMWQLEKLEVDRLEVKLKAHQYHPKIRALDQQARQLKDQYTETVAELHAEINRLQIELEKSKSENHFFRSSGFENRCHSVQKFSMPHNTEPSDSISHELKKQISALEESLQKSLEANEQLRSEKGFLEDRILRFEKLSSERLNKDLETSTHMKEGVSLVENAILERDQSLMREKQLLEEIERLKYAFDKLVDEAGARTVKEVDLIKNEYIQKLNRMNEDLKALEIENAEKTAQLERSIREKRAVEAELDKLYQEGRIQGSKDTGALQELNRRACEAERLRDEATIKAESFKNQLKRNEVQFKQEKEQVQRELEQLNGHFNKLKIDFDLVNDDRVKLLEQVDDLKRRCSSLSSERDSACRKLQKELTCAEKDLKLKIEEFEIRIHTSEDEHRNAMKDLRNMLTAQQKMSARWKEECETISRKYELKVKDLREDMSREKIRNEELKRLLKDSKDKAMETESLISEYSRNIKNMEDRVREAENRAKRTSMQIANHLTRERKRQFDKSVKK</sequence>
<feature type="coiled-coil region" evidence="1">
    <location>
        <begin position="165"/>
        <end position="206"/>
    </location>
</feature>
<dbReference type="InterPro" id="IPR031887">
    <property type="entry name" value="SDCCAG8"/>
</dbReference>
<dbReference type="GO" id="GO:0005814">
    <property type="term" value="C:centriole"/>
    <property type="evidence" value="ECO:0007669"/>
    <property type="project" value="TreeGrafter"/>
</dbReference>
<name>A0A7I8V730_9ANNE</name>
<protein>
    <submittedName>
        <fullName evidence="3">DgyrCDS1375</fullName>
    </submittedName>
</protein>
<dbReference type="Proteomes" id="UP000549394">
    <property type="component" value="Unassembled WGS sequence"/>
</dbReference>
<dbReference type="InterPro" id="IPR038911">
    <property type="entry name" value="SCLT1"/>
</dbReference>
<dbReference type="OrthoDB" id="551053at2759"/>
<dbReference type="GO" id="GO:0007098">
    <property type="term" value="P:centrosome cycle"/>
    <property type="evidence" value="ECO:0007669"/>
    <property type="project" value="InterPro"/>
</dbReference>
<feature type="coiled-coil region" evidence="1">
    <location>
        <begin position="242"/>
        <end position="323"/>
    </location>
</feature>
<keyword evidence="1" id="KW-0175">Coiled coil</keyword>
<gene>
    <name evidence="3" type="ORF">DGYR_LOCUS1334</name>
</gene>
<dbReference type="GO" id="GO:0045162">
    <property type="term" value="P:clustering of voltage-gated sodium channels"/>
    <property type="evidence" value="ECO:0007669"/>
    <property type="project" value="InterPro"/>
</dbReference>
<reference evidence="3 4" key="1">
    <citation type="submission" date="2020-08" db="EMBL/GenBank/DDBJ databases">
        <authorList>
            <person name="Hejnol A."/>
        </authorList>
    </citation>
    <scope>NUCLEOTIDE SEQUENCE [LARGE SCALE GENOMIC DNA]</scope>
</reference>
<dbReference type="PANTHER" id="PTHR35970:SF1">
    <property type="entry name" value="SODIUM CHANNEL AND CLATHRIN LINKER 1"/>
    <property type="match status" value="1"/>
</dbReference>
<keyword evidence="4" id="KW-1185">Reference proteome</keyword>
<feature type="region of interest" description="Disordered" evidence="2">
    <location>
        <begin position="546"/>
        <end position="576"/>
    </location>
</feature>
<dbReference type="GO" id="GO:0060271">
    <property type="term" value="P:cilium assembly"/>
    <property type="evidence" value="ECO:0007669"/>
    <property type="project" value="TreeGrafter"/>
</dbReference>
<feature type="coiled-coil region" evidence="1">
    <location>
        <begin position="95"/>
        <end position="133"/>
    </location>
</feature>
<organism evidence="3 4">
    <name type="scientific">Dimorphilus gyrociliatus</name>
    <dbReference type="NCBI Taxonomy" id="2664684"/>
    <lineage>
        <taxon>Eukaryota</taxon>
        <taxon>Metazoa</taxon>
        <taxon>Spiralia</taxon>
        <taxon>Lophotrochozoa</taxon>
        <taxon>Annelida</taxon>
        <taxon>Polychaeta</taxon>
        <taxon>Polychaeta incertae sedis</taxon>
        <taxon>Dinophilidae</taxon>
        <taxon>Dimorphilus</taxon>
    </lineage>
</organism>
<comment type="caution">
    <text evidence="3">The sequence shown here is derived from an EMBL/GenBank/DDBJ whole genome shotgun (WGS) entry which is preliminary data.</text>
</comment>
<evidence type="ECO:0000256" key="2">
    <source>
        <dbReference type="SAM" id="MobiDB-lite"/>
    </source>
</evidence>
<evidence type="ECO:0000313" key="3">
    <source>
        <dbReference type="EMBL" id="CAD5112136.1"/>
    </source>
</evidence>
<dbReference type="AlphaFoldDB" id="A0A7I8V730"/>
<dbReference type="GO" id="GO:0005813">
    <property type="term" value="C:centrosome"/>
    <property type="evidence" value="ECO:0007669"/>
    <property type="project" value="InterPro"/>
</dbReference>
<evidence type="ECO:0000313" key="4">
    <source>
        <dbReference type="Proteomes" id="UP000549394"/>
    </source>
</evidence>
<dbReference type="Pfam" id="PF15964">
    <property type="entry name" value="CCCAP"/>
    <property type="match status" value="1"/>
</dbReference>
<evidence type="ECO:0000256" key="1">
    <source>
        <dbReference type="SAM" id="Coils"/>
    </source>
</evidence>
<dbReference type="EMBL" id="CAJFCJ010000002">
    <property type="protein sequence ID" value="CAD5112136.1"/>
    <property type="molecule type" value="Genomic_DNA"/>
</dbReference>
<dbReference type="PANTHER" id="PTHR35970">
    <property type="entry name" value="SODIUM CHANNEL AND CLATHRIN LINKER 1"/>
    <property type="match status" value="1"/>
</dbReference>